<gene>
    <name evidence="3" type="ORF">ACFOEN_13560</name>
</gene>
<dbReference type="InterPro" id="IPR012338">
    <property type="entry name" value="Beta-lactam/transpept-like"/>
</dbReference>
<feature type="signal peptide" evidence="1">
    <location>
        <begin position="1"/>
        <end position="34"/>
    </location>
</feature>
<keyword evidence="3" id="KW-0378">Hydrolase</keyword>
<dbReference type="EC" id="3.-.-.-" evidence="3"/>
<dbReference type="GO" id="GO:0016787">
    <property type="term" value="F:hydrolase activity"/>
    <property type="evidence" value="ECO:0007669"/>
    <property type="project" value="UniProtKB-KW"/>
</dbReference>
<evidence type="ECO:0000313" key="3">
    <source>
        <dbReference type="EMBL" id="MFC3148654.1"/>
    </source>
</evidence>
<comment type="caution">
    <text evidence="3">The sequence shown here is derived from an EMBL/GenBank/DDBJ whole genome shotgun (WGS) entry which is preliminary data.</text>
</comment>
<proteinExistence type="predicted"/>
<accession>A0ABV7H408</accession>
<dbReference type="InterPro" id="IPR050789">
    <property type="entry name" value="Diverse_Enzym_Activities"/>
</dbReference>
<feature type="domain" description="Beta-lactamase-related" evidence="2">
    <location>
        <begin position="60"/>
        <end position="356"/>
    </location>
</feature>
<dbReference type="Pfam" id="PF00144">
    <property type="entry name" value="Beta-lactamase"/>
    <property type="match status" value="1"/>
</dbReference>
<reference evidence="4" key="1">
    <citation type="journal article" date="2019" name="Int. J. Syst. Evol. Microbiol.">
        <title>The Global Catalogue of Microorganisms (GCM) 10K type strain sequencing project: providing services to taxonomists for standard genome sequencing and annotation.</title>
        <authorList>
            <consortium name="The Broad Institute Genomics Platform"/>
            <consortium name="The Broad Institute Genome Sequencing Center for Infectious Disease"/>
            <person name="Wu L."/>
            <person name="Ma J."/>
        </authorList>
    </citation>
    <scope>NUCLEOTIDE SEQUENCE [LARGE SCALE GENOMIC DNA]</scope>
    <source>
        <strain evidence="4">KCTC 52168</strain>
    </source>
</reference>
<dbReference type="PROSITE" id="PS51257">
    <property type="entry name" value="PROKAR_LIPOPROTEIN"/>
    <property type="match status" value="1"/>
</dbReference>
<keyword evidence="1" id="KW-0732">Signal</keyword>
<dbReference type="SUPFAM" id="SSF56601">
    <property type="entry name" value="beta-lactamase/transpeptidase-like"/>
    <property type="match status" value="1"/>
</dbReference>
<dbReference type="EMBL" id="JBHRTI010000007">
    <property type="protein sequence ID" value="MFC3148654.1"/>
    <property type="molecule type" value="Genomic_DNA"/>
</dbReference>
<feature type="chain" id="PRO_5047066908" evidence="1">
    <location>
        <begin position="35"/>
        <end position="386"/>
    </location>
</feature>
<organism evidence="3 4">
    <name type="scientific">Piscinibacterium candidicorallinum</name>
    <dbReference type="NCBI Taxonomy" id="1793872"/>
    <lineage>
        <taxon>Bacteria</taxon>
        <taxon>Pseudomonadati</taxon>
        <taxon>Pseudomonadota</taxon>
        <taxon>Betaproteobacteria</taxon>
        <taxon>Burkholderiales</taxon>
        <taxon>Piscinibacterium</taxon>
    </lineage>
</organism>
<dbReference type="PANTHER" id="PTHR43283">
    <property type="entry name" value="BETA-LACTAMASE-RELATED"/>
    <property type="match status" value="1"/>
</dbReference>
<evidence type="ECO:0000256" key="1">
    <source>
        <dbReference type="SAM" id="SignalP"/>
    </source>
</evidence>
<dbReference type="Proteomes" id="UP001595556">
    <property type="component" value="Unassembled WGS sequence"/>
</dbReference>
<dbReference type="InterPro" id="IPR001466">
    <property type="entry name" value="Beta-lactam-related"/>
</dbReference>
<protein>
    <submittedName>
        <fullName evidence="3">Serine hydrolase domain-containing protein</fullName>
        <ecNumber evidence="3">3.-.-.-</ecNumber>
    </submittedName>
</protein>
<keyword evidence="4" id="KW-1185">Reference proteome</keyword>
<sequence>MSAPGSRLRGMAAVGLALALLAACGGGSDAPAQAPPAPPPANAWQPVINAIDAARPGFANGLAVEVATTQGVVFSYSTGFANSTVVPVASASKWVSATVIMRLVDRGLMDLDAPLRTWLTTRGGAPWAGNLGNATLRQALSFTTGIDGDQANSDATDITLAEAVLHIYEGQQVGAVTPGSVFSYGSTHLRIAARAAEVATGKPWAQIVADELTGPLGMSQTAVAGAAFQSNPNPAGTINTTGLDYMRFMMLQLRRGLAGSTRLISQSAIDEQRREQWSAGTTIRNSPYLTQSGRDFHYGLGLWRECTTPANVAACDAGLRVSSTGAFGWAPWIDMQGNPAGNYAAVIMTRQPNSADNLPSETLKAQLDPLIKQALASNPPVVRPVP</sequence>
<dbReference type="Gene3D" id="3.40.710.10">
    <property type="entry name" value="DD-peptidase/beta-lactamase superfamily"/>
    <property type="match status" value="1"/>
</dbReference>
<dbReference type="PANTHER" id="PTHR43283:SF3">
    <property type="entry name" value="BETA-LACTAMASE FAMILY PROTEIN (AFU_ORTHOLOGUE AFUA_5G07500)"/>
    <property type="match status" value="1"/>
</dbReference>
<evidence type="ECO:0000259" key="2">
    <source>
        <dbReference type="Pfam" id="PF00144"/>
    </source>
</evidence>
<name>A0ABV7H408_9BURK</name>
<evidence type="ECO:0000313" key="4">
    <source>
        <dbReference type="Proteomes" id="UP001595556"/>
    </source>
</evidence>
<dbReference type="RefSeq" id="WP_377304790.1">
    <property type="nucleotide sequence ID" value="NZ_CP180191.1"/>
</dbReference>